<dbReference type="Proteomes" id="UP001049176">
    <property type="component" value="Chromosome 7"/>
</dbReference>
<keyword evidence="9" id="KW-1185">Reference proteome</keyword>
<feature type="compositionally biased region" description="Low complexity" evidence="6">
    <location>
        <begin position="139"/>
        <end position="172"/>
    </location>
</feature>
<keyword evidence="2" id="KW-0677">Repeat</keyword>
<dbReference type="PROSITE" id="PS00028">
    <property type="entry name" value="ZINC_FINGER_C2H2_1"/>
    <property type="match status" value="2"/>
</dbReference>
<evidence type="ECO:0000256" key="6">
    <source>
        <dbReference type="SAM" id="MobiDB-lite"/>
    </source>
</evidence>
<dbReference type="KEGG" id="more:E1B28_011619"/>
<feature type="compositionally biased region" description="Low complexity" evidence="6">
    <location>
        <begin position="118"/>
        <end position="129"/>
    </location>
</feature>
<dbReference type="InterPro" id="IPR050329">
    <property type="entry name" value="GLI_C2H2-zinc-finger"/>
</dbReference>
<organism evidence="8 9">
    <name type="scientific">Marasmius oreades</name>
    <name type="common">fairy-ring Marasmius</name>
    <dbReference type="NCBI Taxonomy" id="181124"/>
    <lineage>
        <taxon>Eukaryota</taxon>
        <taxon>Fungi</taxon>
        <taxon>Dikarya</taxon>
        <taxon>Basidiomycota</taxon>
        <taxon>Agaricomycotina</taxon>
        <taxon>Agaricomycetes</taxon>
        <taxon>Agaricomycetidae</taxon>
        <taxon>Agaricales</taxon>
        <taxon>Marasmiineae</taxon>
        <taxon>Marasmiaceae</taxon>
        <taxon>Marasmius</taxon>
    </lineage>
</organism>
<dbReference type="GO" id="GO:0000978">
    <property type="term" value="F:RNA polymerase II cis-regulatory region sequence-specific DNA binding"/>
    <property type="evidence" value="ECO:0007669"/>
    <property type="project" value="TreeGrafter"/>
</dbReference>
<dbReference type="OrthoDB" id="654211at2759"/>
<evidence type="ECO:0000256" key="4">
    <source>
        <dbReference type="ARBA" id="ARBA00022833"/>
    </source>
</evidence>
<dbReference type="GO" id="GO:0008270">
    <property type="term" value="F:zinc ion binding"/>
    <property type="evidence" value="ECO:0007669"/>
    <property type="project" value="UniProtKB-KW"/>
</dbReference>
<feature type="domain" description="C2H2-type" evidence="7">
    <location>
        <begin position="84"/>
        <end position="107"/>
    </location>
</feature>
<keyword evidence="3 5" id="KW-0863">Zinc-finger</keyword>
<dbReference type="PROSITE" id="PS50157">
    <property type="entry name" value="ZINC_FINGER_C2H2_2"/>
    <property type="match status" value="3"/>
</dbReference>
<keyword evidence="1" id="KW-0479">Metal-binding</keyword>
<dbReference type="AlphaFoldDB" id="A0A9P7RUP3"/>
<dbReference type="PANTHER" id="PTHR19818:SF139">
    <property type="entry name" value="PAIR-RULE PROTEIN ODD-PAIRED"/>
    <property type="match status" value="1"/>
</dbReference>
<gene>
    <name evidence="8" type="ORF">E1B28_011619</name>
</gene>
<dbReference type="EMBL" id="CM032187">
    <property type="protein sequence ID" value="KAG7089997.1"/>
    <property type="molecule type" value="Genomic_DNA"/>
</dbReference>
<protein>
    <recommendedName>
        <fullName evidence="7">C2H2-type domain-containing protein</fullName>
    </recommendedName>
</protein>
<feature type="region of interest" description="Disordered" evidence="6">
    <location>
        <begin position="1"/>
        <end position="22"/>
    </location>
</feature>
<reference evidence="8" key="1">
    <citation type="journal article" date="2021" name="Genome Biol. Evol.">
        <title>The assembled and annotated genome of the fairy-ring fungus Marasmius oreades.</title>
        <authorList>
            <person name="Hiltunen M."/>
            <person name="Ament-Velasquez S.L."/>
            <person name="Johannesson H."/>
        </authorList>
    </citation>
    <scope>NUCLEOTIDE SEQUENCE</scope>
    <source>
        <strain evidence="8">03SP1</strain>
    </source>
</reference>
<evidence type="ECO:0000313" key="8">
    <source>
        <dbReference type="EMBL" id="KAG7089997.1"/>
    </source>
</evidence>
<feature type="compositionally biased region" description="Basic residues" evidence="6">
    <location>
        <begin position="100"/>
        <end position="117"/>
    </location>
</feature>
<dbReference type="InterPro" id="IPR036236">
    <property type="entry name" value="Znf_C2H2_sf"/>
</dbReference>
<keyword evidence="4" id="KW-0862">Zinc</keyword>
<comment type="caution">
    <text evidence="8">The sequence shown here is derived from an EMBL/GenBank/DDBJ whole genome shotgun (WGS) entry which is preliminary data.</text>
</comment>
<name>A0A9P7RUP3_9AGAR</name>
<evidence type="ECO:0000313" key="9">
    <source>
        <dbReference type="Proteomes" id="UP001049176"/>
    </source>
</evidence>
<evidence type="ECO:0000256" key="3">
    <source>
        <dbReference type="ARBA" id="ARBA00022771"/>
    </source>
</evidence>
<feature type="compositionally biased region" description="Low complexity" evidence="6">
    <location>
        <begin position="1"/>
        <end position="17"/>
    </location>
</feature>
<sequence>MSSQVTQPSQQQQPQNPTHGEECDICGIIISRRGDMPRHKRTHAAAEDMDAMLHRCPWEGCTYSSLQKTNTDIHHRTHTKERNQVCPDCDSRFSDPGSLIRHRKTLHGYVPKARKTRQSSTTTSPASSTRGRRRRQPYSHSMSSVSSASSSGLSSPDPTTPTSPSTSDVHSQ</sequence>
<feature type="domain" description="C2H2-type" evidence="7">
    <location>
        <begin position="54"/>
        <end position="83"/>
    </location>
</feature>
<evidence type="ECO:0000259" key="7">
    <source>
        <dbReference type="PROSITE" id="PS50157"/>
    </source>
</evidence>
<feature type="region of interest" description="Disordered" evidence="6">
    <location>
        <begin position="93"/>
        <end position="172"/>
    </location>
</feature>
<dbReference type="GeneID" id="66080694"/>
<dbReference type="SUPFAM" id="SSF57667">
    <property type="entry name" value="beta-beta-alpha zinc fingers"/>
    <property type="match status" value="1"/>
</dbReference>
<evidence type="ECO:0000256" key="2">
    <source>
        <dbReference type="ARBA" id="ARBA00022737"/>
    </source>
</evidence>
<dbReference type="GO" id="GO:0045944">
    <property type="term" value="P:positive regulation of transcription by RNA polymerase II"/>
    <property type="evidence" value="ECO:0007669"/>
    <property type="project" value="UniProtKB-ARBA"/>
</dbReference>
<dbReference type="InterPro" id="IPR013087">
    <property type="entry name" value="Znf_C2H2_type"/>
</dbReference>
<feature type="domain" description="C2H2-type" evidence="7">
    <location>
        <begin position="21"/>
        <end position="48"/>
    </location>
</feature>
<accession>A0A9P7RUP3</accession>
<evidence type="ECO:0000256" key="5">
    <source>
        <dbReference type="PROSITE-ProRule" id="PRU00042"/>
    </source>
</evidence>
<dbReference type="SMART" id="SM00355">
    <property type="entry name" value="ZnF_C2H2"/>
    <property type="match status" value="3"/>
</dbReference>
<dbReference type="GO" id="GO:0000981">
    <property type="term" value="F:DNA-binding transcription factor activity, RNA polymerase II-specific"/>
    <property type="evidence" value="ECO:0007669"/>
    <property type="project" value="TreeGrafter"/>
</dbReference>
<proteinExistence type="predicted"/>
<dbReference type="Pfam" id="PF00096">
    <property type="entry name" value="zf-C2H2"/>
    <property type="match status" value="1"/>
</dbReference>
<dbReference type="RefSeq" id="XP_043006467.1">
    <property type="nucleotide sequence ID" value="XM_043156679.1"/>
</dbReference>
<dbReference type="GO" id="GO:0005634">
    <property type="term" value="C:nucleus"/>
    <property type="evidence" value="ECO:0007669"/>
    <property type="project" value="UniProtKB-ARBA"/>
</dbReference>
<dbReference type="PANTHER" id="PTHR19818">
    <property type="entry name" value="ZINC FINGER PROTEIN ZIC AND GLI"/>
    <property type="match status" value="1"/>
</dbReference>
<dbReference type="Gene3D" id="3.30.160.60">
    <property type="entry name" value="Classic Zinc Finger"/>
    <property type="match status" value="1"/>
</dbReference>
<evidence type="ECO:0000256" key="1">
    <source>
        <dbReference type="ARBA" id="ARBA00022723"/>
    </source>
</evidence>